<feature type="compositionally biased region" description="Polar residues" evidence="1">
    <location>
        <begin position="115"/>
        <end position="127"/>
    </location>
</feature>
<name>A0A1F6F3X2_9BACT</name>
<feature type="compositionally biased region" description="Basic residues" evidence="1">
    <location>
        <begin position="83"/>
        <end position="97"/>
    </location>
</feature>
<proteinExistence type="predicted"/>
<accession>A0A1F6F3X2</accession>
<comment type="caution">
    <text evidence="2">The sequence shown here is derived from an EMBL/GenBank/DDBJ whole genome shotgun (WGS) entry which is preliminary data.</text>
</comment>
<sequence length="223" mass="25451">MRIKRPVSRTHGSGLTWWESLSPETKVAALRPYLENNWSNADICEEFALASRNRVASIRERWKRGKKKSGNETRQKSTVLPKLQKHTRKSPIKRASREKKQDVSSEETAPPMQPVSENVRQESVTSVPSPPLPFVENPRLDEQAGILLSAMIIHKMEDERTMPRWSRCWWPTVPERRGGPVRYLCENGGLPLCEHHTRLLGNRPLILYLTSPYLPISGVGVEG</sequence>
<evidence type="ECO:0000313" key="2">
    <source>
        <dbReference type="EMBL" id="OGG80568.1"/>
    </source>
</evidence>
<organism evidence="2 3">
    <name type="scientific">Candidatus Kaiserbacteria bacterium RIFCSPLOWO2_01_FULL_54_13</name>
    <dbReference type="NCBI Taxonomy" id="1798512"/>
    <lineage>
        <taxon>Bacteria</taxon>
        <taxon>Candidatus Kaiseribacteriota</taxon>
    </lineage>
</organism>
<protein>
    <submittedName>
        <fullName evidence="2">Uncharacterized protein</fullName>
    </submittedName>
</protein>
<evidence type="ECO:0000313" key="3">
    <source>
        <dbReference type="Proteomes" id="UP000177372"/>
    </source>
</evidence>
<dbReference type="AlphaFoldDB" id="A0A1F6F3X2"/>
<reference evidence="2 3" key="1">
    <citation type="journal article" date="2016" name="Nat. Commun.">
        <title>Thousands of microbial genomes shed light on interconnected biogeochemical processes in an aquifer system.</title>
        <authorList>
            <person name="Anantharaman K."/>
            <person name="Brown C.T."/>
            <person name="Hug L.A."/>
            <person name="Sharon I."/>
            <person name="Castelle C.J."/>
            <person name="Probst A.J."/>
            <person name="Thomas B.C."/>
            <person name="Singh A."/>
            <person name="Wilkins M.J."/>
            <person name="Karaoz U."/>
            <person name="Brodie E.L."/>
            <person name="Williams K.H."/>
            <person name="Hubbard S.S."/>
            <person name="Banfield J.F."/>
        </authorList>
    </citation>
    <scope>NUCLEOTIDE SEQUENCE [LARGE SCALE GENOMIC DNA]</scope>
</reference>
<gene>
    <name evidence="2" type="ORF">A3A39_01665</name>
</gene>
<dbReference type="EMBL" id="MFLZ01000005">
    <property type="protein sequence ID" value="OGG80568.1"/>
    <property type="molecule type" value="Genomic_DNA"/>
</dbReference>
<evidence type="ECO:0000256" key="1">
    <source>
        <dbReference type="SAM" id="MobiDB-lite"/>
    </source>
</evidence>
<feature type="region of interest" description="Disordered" evidence="1">
    <location>
        <begin position="60"/>
        <end position="136"/>
    </location>
</feature>
<dbReference type="Proteomes" id="UP000177372">
    <property type="component" value="Unassembled WGS sequence"/>
</dbReference>